<feature type="chain" id="PRO_5035912100" description="Secreted protein" evidence="1">
    <location>
        <begin position="25"/>
        <end position="76"/>
    </location>
</feature>
<dbReference type="EMBL" id="CM026424">
    <property type="protein sequence ID" value="KAG0580163.1"/>
    <property type="molecule type" value="Genomic_DNA"/>
</dbReference>
<feature type="signal peptide" evidence="1">
    <location>
        <begin position="1"/>
        <end position="24"/>
    </location>
</feature>
<proteinExistence type="predicted"/>
<keyword evidence="3" id="KW-1185">Reference proteome</keyword>
<protein>
    <recommendedName>
        <fullName evidence="4">Secreted protein</fullName>
    </recommendedName>
</protein>
<gene>
    <name evidence="2" type="ORF">KC19_4G152600</name>
</gene>
<evidence type="ECO:0000313" key="3">
    <source>
        <dbReference type="Proteomes" id="UP000822688"/>
    </source>
</evidence>
<dbReference type="Proteomes" id="UP000822688">
    <property type="component" value="Chromosome 4"/>
</dbReference>
<reference evidence="2" key="1">
    <citation type="submission" date="2020-06" db="EMBL/GenBank/DDBJ databases">
        <title>WGS assembly of Ceratodon purpureus strain R40.</title>
        <authorList>
            <person name="Carey S.B."/>
            <person name="Jenkins J."/>
            <person name="Shu S."/>
            <person name="Lovell J.T."/>
            <person name="Sreedasyam A."/>
            <person name="Maumus F."/>
            <person name="Tiley G.P."/>
            <person name="Fernandez-Pozo N."/>
            <person name="Barry K."/>
            <person name="Chen C."/>
            <person name="Wang M."/>
            <person name="Lipzen A."/>
            <person name="Daum C."/>
            <person name="Saski C.A."/>
            <person name="Payton A.C."/>
            <person name="Mcbreen J.C."/>
            <person name="Conrad R.E."/>
            <person name="Kollar L.M."/>
            <person name="Olsson S."/>
            <person name="Huttunen S."/>
            <person name="Landis J.B."/>
            <person name="Wickett N.J."/>
            <person name="Johnson M.G."/>
            <person name="Rensing S.A."/>
            <person name="Grimwood J."/>
            <person name="Schmutz J."/>
            <person name="Mcdaniel S.F."/>
        </authorList>
    </citation>
    <scope>NUCLEOTIDE SEQUENCE</scope>
    <source>
        <strain evidence="2">R40</strain>
    </source>
</reference>
<accession>A0A8T0ICE5</accession>
<evidence type="ECO:0000313" key="2">
    <source>
        <dbReference type="EMBL" id="KAG0580163.1"/>
    </source>
</evidence>
<dbReference type="AlphaFoldDB" id="A0A8T0ICE5"/>
<keyword evidence="1" id="KW-0732">Signal</keyword>
<organism evidence="2 3">
    <name type="scientific">Ceratodon purpureus</name>
    <name type="common">Fire moss</name>
    <name type="synonym">Dicranum purpureum</name>
    <dbReference type="NCBI Taxonomy" id="3225"/>
    <lineage>
        <taxon>Eukaryota</taxon>
        <taxon>Viridiplantae</taxon>
        <taxon>Streptophyta</taxon>
        <taxon>Embryophyta</taxon>
        <taxon>Bryophyta</taxon>
        <taxon>Bryophytina</taxon>
        <taxon>Bryopsida</taxon>
        <taxon>Dicranidae</taxon>
        <taxon>Pseudoditrichales</taxon>
        <taxon>Ditrichaceae</taxon>
        <taxon>Ceratodon</taxon>
    </lineage>
</organism>
<sequence length="76" mass="8665">MAATESCFLFMISLMAAPILSAQAHTHTHSCLQCTTVTRMSGEEWEALEDKRKSCILALQGWIAVKMLFLFVRRFR</sequence>
<evidence type="ECO:0008006" key="4">
    <source>
        <dbReference type="Google" id="ProtNLM"/>
    </source>
</evidence>
<name>A0A8T0ICE5_CERPU</name>
<evidence type="ECO:0000256" key="1">
    <source>
        <dbReference type="SAM" id="SignalP"/>
    </source>
</evidence>
<comment type="caution">
    <text evidence="2">The sequence shown here is derived from an EMBL/GenBank/DDBJ whole genome shotgun (WGS) entry which is preliminary data.</text>
</comment>